<dbReference type="Pfam" id="PF01554">
    <property type="entry name" value="MatE"/>
    <property type="match status" value="2"/>
</dbReference>
<dbReference type="AlphaFoldDB" id="A0A1L3SUM2"/>
<name>A0A1L3SUM2_9HYPH</name>
<feature type="transmembrane region" description="Helical" evidence="10">
    <location>
        <begin position="281"/>
        <end position="302"/>
    </location>
</feature>
<dbReference type="InterPro" id="IPR045070">
    <property type="entry name" value="MATE_MepA-like"/>
</dbReference>
<dbReference type="Proteomes" id="UP000182840">
    <property type="component" value="Chromosome"/>
</dbReference>
<gene>
    <name evidence="11" type="ORF">BSQ44_18135</name>
</gene>
<dbReference type="RefSeq" id="WP_072606546.1">
    <property type="nucleotide sequence ID" value="NZ_CP018171.1"/>
</dbReference>
<dbReference type="InterPro" id="IPR002528">
    <property type="entry name" value="MATE_fam"/>
</dbReference>
<evidence type="ECO:0000256" key="4">
    <source>
        <dbReference type="ARBA" id="ARBA00022448"/>
    </source>
</evidence>
<evidence type="ECO:0000256" key="8">
    <source>
        <dbReference type="ARBA" id="ARBA00023136"/>
    </source>
</evidence>
<keyword evidence="7 10" id="KW-1133">Transmembrane helix</keyword>
<feature type="transmembrane region" description="Helical" evidence="10">
    <location>
        <begin position="65"/>
        <end position="86"/>
    </location>
</feature>
<evidence type="ECO:0000256" key="10">
    <source>
        <dbReference type="SAM" id="Phobius"/>
    </source>
</evidence>
<organism evidence="11 12">
    <name type="scientific">Aquibium oceanicum</name>
    <dbReference type="NCBI Taxonomy" id="1670800"/>
    <lineage>
        <taxon>Bacteria</taxon>
        <taxon>Pseudomonadati</taxon>
        <taxon>Pseudomonadota</taxon>
        <taxon>Alphaproteobacteria</taxon>
        <taxon>Hyphomicrobiales</taxon>
        <taxon>Phyllobacteriaceae</taxon>
        <taxon>Aquibium</taxon>
    </lineage>
</organism>
<feature type="transmembrane region" description="Helical" evidence="10">
    <location>
        <begin position="140"/>
        <end position="158"/>
    </location>
</feature>
<evidence type="ECO:0000256" key="5">
    <source>
        <dbReference type="ARBA" id="ARBA00022475"/>
    </source>
</evidence>
<proteinExistence type="inferred from homology"/>
<feature type="transmembrane region" description="Helical" evidence="10">
    <location>
        <begin position="425"/>
        <end position="445"/>
    </location>
</feature>
<dbReference type="PIRSF" id="PIRSF006603">
    <property type="entry name" value="DinF"/>
    <property type="match status" value="1"/>
</dbReference>
<keyword evidence="9" id="KW-0046">Antibiotic resistance</keyword>
<keyword evidence="6 10" id="KW-0812">Transmembrane</keyword>
<evidence type="ECO:0000256" key="3">
    <source>
        <dbReference type="ARBA" id="ARBA00022106"/>
    </source>
</evidence>
<feature type="transmembrane region" description="Helical" evidence="10">
    <location>
        <begin position="244"/>
        <end position="269"/>
    </location>
</feature>
<feature type="transmembrane region" description="Helical" evidence="10">
    <location>
        <begin position="399"/>
        <end position="419"/>
    </location>
</feature>
<feature type="transmembrane region" description="Helical" evidence="10">
    <location>
        <begin position="323"/>
        <end position="346"/>
    </location>
</feature>
<dbReference type="InterPro" id="IPR051327">
    <property type="entry name" value="MATE_MepA_subfamily"/>
</dbReference>
<keyword evidence="4" id="KW-0813">Transport</keyword>
<dbReference type="GO" id="GO:0015297">
    <property type="term" value="F:antiporter activity"/>
    <property type="evidence" value="ECO:0007669"/>
    <property type="project" value="InterPro"/>
</dbReference>
<sequence>MTASANAGENAFLTHPLPKLFLRTASPIIFIMGMNGLLTVIDAYFLGEFVGAEALTAVTLMFPVYMLLAALSTIVAGGMASVLARLLGAGDHAGARRVFVSAHALALLVCALLVSVFYLVGPAITAWVANGSAPLAAMGYTYISILIFCSPVAFALSLNADALRCEGRMGLMAAVSLATSLANIAFNYLLIVVFDQGVAGSAVGTVLAQSTALAAVVVFRLRGRTVLRLRDLSLFGWNRGWNRFLALGAPQSLSFVGISLGSAAIIYALQVWAADHYAATVAAYGVITRILTFSFLPLMGLSMSMQTIAGNNFGASLWHRSDAALQLGAALALLYCAGMQTLFFSLRGSLGGVFVDDPATIAEIRRILPIATMMYFVAGPILVLSGYFQAIGDAGRSALLSLTRTYLFAIPLTFCLPILLGETGIWLAGPTSELLMVVLATALLASTRRRTGHRWGVFRATPG</sequence>
<dbReference type="OrthoDB" id="9806302at2"/>
<keyword evidence="12" id="KW-1185">Reference proteome</keyword>
<evidence type="ECO:0000256" key="1">
    <source>
        <dbReference type="ARBA" id="ARBA00004429"/>
    </source>
</evidence>
<dbReference type="KEGG" id="meso:BSQ44_18135"/>
<dbReference type="GO" id="GO:0042910">
    <property type="term" value="F:xenobiotic transmembrane transporter activity"/>
    <property type="evidence" value="ECO:0007669"/>
    <property type="project" value="InterPro"/>
</dbReference>
<feature type="transmembrane region" description="Helical" evidence="10">
    <location>
        <begin position="200"/>
        <end position="223"/>
    </location>
</feature>
<comment type="similarity">
    <text evidence="2">Belongs to the multi antimicrobial extrusion (MATE) (TC 2.A.66.1) family. MepA subfamily.</text>
</comment>
<evidence type="ECO:0000256" key="9">
    <source>
        <dbReference type="ARBA" id="ARBA00023251"/>
    </source>
</evidence>
<dbReference type="GO" id="GO:0005886">
    <property type="term" value="C:plasma membrane"/>
    <property type="evidence" value="ECO:0007669"/>
    <property type="project" value="UniProtKB-SubCell"/>
</dbReference>
<dbReference type="STRING" id="1670800.BSQ44_18135"/>
<dbReference type="EMBL" id="CP018171">
    <property type="protein sequence ID" value="APH73074.1"/>
    <property type="molecule type" value="Genomic_DNA"/>
</dbReference>
<reference evidence="12" key="1">
    <citation type="submission" date="2016-11" db="EMBL/GenBank/DDBJ databases">
        <title>Mesorhizobium oceanicum sp. nov., isolated from deep seawater in South China Sea.</title>
        <authorList>
            <person name="Fu G.-Y."/>
        </authorList>
    </citation>
    <scope>NUCLEOTIDE SEQUENCE [LARGE SCALE GENOMIC DNA]</scope>
    <source>
        <strain evidence="12">B7</strain>
    </source>
</reference>
<feature type="transmembrane region" description="Helical" evidence="10">
    <location>
        <begin position="98"/>
        <end position="120"/>
    </location>
</feature>
<keyword evidence="8 10" id="KW-0472">Membrane</keyword>
<dbReference type="CDD" id="cd13143">
    <property type="entry name" value="MATE_MepA_like"/>
    <property type="match status" value="1"/>
</dbReference>
<evidence type="ECO:0000256" key="2">
    <source>
        <dbReference type="ARBA" id="ARBA00008417"/>
    </source>
</evidence>
<feature type="transmembrane region" description="Helical" evidence="10">
    <location>
        <begin position="170"/>
        <end position="194"/>
    </location>
</feature>
<comment type="subcellular location">
    <subcellularLocation>
        <location evidence="1">Cell inner membrane</location>
        <topology evidence="1">Multi-pass membrane protein</topology>
    </subcellularLocation>
</comment>
<evidence type="ECO:0000313" key="12">
    <source>
        <dbReference type="Proteomes" id="UP000182840"/>
    </source>
</evidence>
<evidence type="ECO:0000256" key="7">
    <source>
        <dbReference type="ARBA" id="ARBA00022989"/>
    </source>
</evidence>
<dbReference type="PANTHER" id="PTHR43823">
    <property type="entry name" value="SPORULATION PROTEIN YKVU"/>
    <property type="match status" value="1"/>
</dbReference>
<accession>A0A1L3SUM2</accession>
<evidence type="ECO:0000256" key="6">
    <source>
        <dbReference type="ARBA" id="ARBA00022692"/>
    </source>
</evidence>
<keyword evidence="5" id="KW-1003">Cell membrane</keyword>
<evidence type="ECO:0000313" key="11">
    <source>
        <dbReference type="EMBL" id="APH73074.1"/>
    </source>
</evidence>
<dbReference type="PANTHER" id="PTHR43823:SF3">
    <property type="entry name" value="MULTIDRUG EXPORT PROTEIN MEPA"/>
    <property type="match status" value="1"/>
</dbReference>
<protein>
    <recommendedName>
        <fullName evidence="3">Multidrug export protein MepA</fullName>
    </recommendedName>
</protein>
<dbReference type="GO" id="GO:0046677">
    <property type="term" value="P:response to antibiotic"/>
    <property type="evidence" value="ECO:0007669"/>
    <property type="project" value="UniProtKB-KW"/>
</dbReference>
<feature type="transmembrane region" description="Helical" evidence="10">
    <location>
        <begin position="20"/>
        <end position="45"/>
    </location>
</feature>
<feature type="transmembrane region" description="Helical" evidence="10">
    <location>
        <begin position="366"/>
        <end position="387"/>
    </location>
</feature>
<dbReference type="InterPro" id="IPR048279">
    <property type="entry name" value="MdtK-like"/>
</dbReference>